<feature type="signal peptide" evidence="1">
    <location>
        <begin position="1"/>
        <end position="19"/>
    </location>
</feature>
<comment type="caution">
    <text evidence="2">The sequence shown here is derived from an EMBL/GenBank/DDBJ whole genome shotgun (WGS) entry which is preliminary data.</text>
</comment>
<keyword evidence="3" id="KW-1185">Reference proteome</keyword>
<organism evidence="2 3">
    <name type="scientific">Aphis glycines</name>
    <name type="common">Soybean aphid</name>
    <dbReference type="NCBI Taxonomy" id="307491"/>
    <lineage>
        <taxon>Eukaryota</taxon>
        <taxon>Metazoa</taxon>
        <taxon>Ecdysozoa</taxon>
        <taxon>Arthropoda</taxon>
        <taxon>Hexapoda</taxon>
        <taxon>Insecta</taxon>
        <taxon>Pterygota</taxon>
        <taxon>Neoptera</taxon>
        <taxon>Paraneoptera</taxon>
        <taxon>Hemiptera</taxon>
        <taxon>Sternorrhyncha</taxon>
        <taxon>Aphidomorpha</taxon>
        <taxon>Aphidoidea</taxon>
        <taxon>Aphididae</taxon>
        <taxon>Aphidini</taxon>
        <taxon>Aphis</taxon>
        <taxon>Aphis</taxon>
    </lineage>
</organism>
<protein>
    <submittedName>
        <fullName evidence="2">Uncharacterized protein</fullName>
    </submittedName>
</protein>
<dbReference type="EMBL" id="VYZN01003193">
    <property type="protein sequence ID" value="KAE9521245.1"/>
    <property type="molecule type" value="Genomic_DNA"/>
</dbReference>
<proteinExistence type="predicted"/>
<keyword evidence="1" id="KW-0732">Signal</keyword>
<dbReference type="AlphaFoldDB" id="A0A6G0ST19"/>
<dbReference type="Proteomes" id="UP000475862">
    <property type="component" value="Unassembled WGS sequence"/>
</dbReference>
<name>A0A6G0ST19_APHGL</name>
<feature type="chain" id="PRO_5026347097" evidence="1">
    <location>
        <begin position="20"/>
        <end position="195"/>
    </location>
</feature>
<sequence>MKCVILFITCTFIFYRCSTKSIQMGRKMFLDSEQSECIDCTMMYGLSPVANHWCVIEVKCKNSSSHKKRRENHKKVMEKREHYTILFYAEMSILNSQYLFISVLGQIFTKLVCQNNKNLQKNDYYKVKIIGNSLQSWFSKIIRVHMNHFFITVCSRKIVLIRFYAIMILLPLPVNYGHTKNYVARFPALHDARKR</sequence>
<evidence type="ECO:0000256" key="1">
    <source>
        <dbReference type="SAM" id="SignalP"/>
    </source>
</evidence>
<accession>A0A6G0ST19</accession>
<gene>
    <name evidence="2" type="ORF">AGLY_018357</name>
</gene>
<reference evidence="2 3" key="1">
    <citation type="submission" date="2019-08" db="EMBL/GenBank/DDBJ databases">
        <title>The genome of the soybean aphid Biotype 1, its phylome, world population structure and adaptation to the North American continent.</title>
        <authorList>
            <person name="Giordano R."/>
            <person name="Donthu R.K."/>
            <person name="Hernandez A.G."/>
            <person name="Wright C.L."/>
            <person name="Zimin A.V."/>
        </authorList>
    </citation>
    <scope>NUCLEOTIDE SEQUENCE [LARGE SCALE GENOMIC DNA]</scope>
    <source>
        <tissue evidence="2">Whole aphids</tissue>
    </source>
</reference>
<evidence type="ECO:0000313" key="2">
    <source>
        <dbReference type="EMBL" id="KAE9521245.1"/>
    </source>
</evidence>
<evidence type="ECO:0000313" key="3">
    <source>
        <dbReference type="Proteomes" id="UP000475862"/>
    </source>
</evidence>